<dbReference type="InterPro" id="IPR050807">
    <property type="entry name" value="TransReg_Diox_bact_type"/>
</dbReference>
<dbReference type="InterPro" id="IPR010982">
    <property type="entry name" value="Lambda_DNA-bd_dom_sf"/>
</dbReference>
<keyword evidence="1" id="KW-0238">DNA-binding</keyword>
<dbReference type="PANTHER" id="PTHR46797:SF1">
    <property type="entry name" value="METHYLPHOSPHONATE SYNTHASE"/>
    <property type="match status" value="1"/>
</dbReference>
<dbReference type="GO" id="GO:0003677">
    <property type="term" value="F:DNA binding"/>
    <property type="evidence" value="ECO:0007669"/>
    <property type="project" value="UniProtKB-KW"/>
</dbReference>
<dbReference type="PANTHER" id="PTHR46797">
    <property type="entry name" value="HTH-TYPE TRANSCRIPTIONAL REGULATOR"/>
    <property type="match status" value="1"/>
</dbReference>
<name>A0A840PKL4_9ACTN</name>
<keyword evidence="4" id="KW-1185">Reference proteome</keyword>
<comment type="caution">
    <text evidence="3">The sequence shown here is derived from an EMBL/GenBank/DDBJ whole genome shotgun (WGS) entry which is preliminary data.</text>
</comment>
<dbReference type="EMBL" id="JACHGN010000019">
    <property type="protein sequence ID" value="MBB5137607.1"/>
    <property type="molecule type" value="Genomic_DNA"/>
</dbReference>
<dbReference type="SMART" id="SM00530">
    <property type="entry name" value="HTH_XRE"/>
    <property type="match status" value="1"/>
</dbReference>
<dbReference type="AlphaFoldDB" id="A0A840PKL4"/>
<dbReference type="SUPFAM" id="SSF47413">
    <property type="entry name" value="lambda repressor-like DNA-binding domains"/>
    <property type="match status" value="1"/>
</dbReference>
<proteinExistence type="predicted"/>
<gene>
    <name evidence="3" type="ORF">HNP84_007359</name>
</gene>
<protein>
    <submittedName>
        <fullName evidence="3">Transcriptional regulator with XRE-family HTH domain</fullName>
    </submittedName>
</protein>
<dbReference type="GO" id="GO:0005829">
    <property type="term" value="C:cytosol"/>
    <property type="evidence" value="ECO:0007669"/>
    <property type="project" value="TreeGrafter"/>
</dbReference>
<dbReference type="GO" id="GO:0003700">
    <property type="term" value="F:DNA-binding transcription factor activity"/>
    <property type="evidence" value="ECO:0007669"/>
    <property type="project" value="TreeGrafter"/>
</dbReference>
<evidence type="ECO:0000256" key="1">
    <source>
        <dbReference type="ARBA" id="ARBA00023125"/>
    </source>
</evidence>
<evidence type="ECO:0000313" key="3">
    <source>
        <dbReference type="EMBL" id="MBB5137607.1"/>
    </source>
</evidence>
<evidence type="ECO:0000313" key="4">
    <source>
        <dbReference type="Proteomes" id="UP000578449"/>
    </source>
</evidence>
<accession>A0A840PKL4</accession>
<dbReference type="Gene3D" id="1.10.260.40">
    <property type="entry name" value="lambda repressor-like DNA-binding domains"/>
    <property type="match status" value="1"/>
</dbReference>
<feature type="domain" description="HTH cro/C1-type" evidence="2">
    <location>
        <begin position="19"/>
        <end position="73"/>
    </location>
</feature>
<dbReference type="Pfam" id="PF01381">
    <property type="entry name" value="HTH_3"/>
    <property type="match status" value="1"/>
</dbReference>
<dbReference type="PROSITE" id="PS50943">
    <property type="entry name" value="HTH_CROC1"/>
    <property type="match status" value="1"/>
</dbReference>
<dbReference type="CDD" id="cd00093">
    <property type="entry name" value="HTH_XRE"/>
    <property type="match status" value="1"/>
</dbReference>
<evidence type="ECO:0000259" key="2">
    <source>
        <dbReference type="PROSITE" id="PS50943"/>
    </source>
</evidence>
<dbReference type="InterPro" id="IPR001387">
    <property type="entry name" value="Cro/C1-type_HTH"/>
</dbReference>
<dbReference type="RefSeq" id="WP_185054512.1">
    <property type="nucleotide sequence ID" value="NZ_BAABIX010000038.1"/>
</dbReference>
<dbReference type="Proteomes" id="UP000578449">
    <property type="component" value="Unassembled WGS sequence"/>
</dbReference>
<organism evidence="3 4">
    <name type="scientific">Thermocatellispora tengchongensis</name>
    <dbReference type="NCBI Taxonomy" id="1073253"/>
    <lineage>
        <taxon>Bacteria</taxon>
        <taxon>Bacillati</taxon>
        <taxon>Actinomycetota</taxon>
        <taxon>Actinomycetes</taxon>
        <taxon>Streptosporangiales</taxon>
        <taxon>Streptosporangiaceae</taxon>
        <taxon>Thermocatellispora</taxon>
    </lineage>
</organism>
<sequence length="76" mass="8289">MTTRQVVAPGRLNQNPKAVRRQRLIAGLSQKALAEKAGVSANHMCNIERGHRSASVEMLHRIATALECDIEGLLAE</sequence>
<reference evidence="3 4" key="1">
    <citation type="submission" date="2020-08" db="EMBL/GenBank/DDBJ databases">
        <title>Genomic Encyclopedia of Type Strains, Phase IV (KMG-IV): sequencing the most valuable type-strain genomes for metagenomic binning, comparative biology and taxonomic classification.</title>
        <authorList>
            <person name="Goeker M."/>
        </authorList>
    </citation>
    <scope>NUCLEOTIDE SEQUENCE [LARGE SCALE GENOMIC DNA]</scope>
    <source>
        <strain evidence="3 4">DSM 45615</strain>
    </source>
</reference>